<evidence type="ECO:0000256" key="6">
    <source>
        <dbReference type="ARBA" id="ARBA00022777"/>
    </source>
</evidence>
<dbReference type="SUPFAM" id="SSF56112">
    <property type="entry name" value="Protein kinase-like (PK-like)"/>
    <property type="match status" value="1"/>
</dbReference>
<evidence type="ECO:0000256" key="5">
    <source>
        <dbReference type="ARBA" id="ARBA00022741"/>
    </source>
</evidence>
<evidence type="ECO:0000256" key="3">
    <source>
        <dbReference type="ARBA" id="ARBA00022527"/>
    </source>
</evidence>
<comment type="catalytic activity">
    <reaction evidence="9">
        <text>L-seryl-[protein] + ATP = O-phospho-L-seryl-[protein] + ADP + H(+)</text>
        <dbReference type="Rhea" id="RHEA:17989"/>
        <dbReference type="Rhea" id="RHEA-COMP:9863"/>
        <dbReference type="Rhea" id="RHEA-COMP:11604"/>
        <dbReference type="ChEBI" id="CHEBI:15378"/>
        <dbReference type="ChEBI" id="CHEBI:29999"/>
        <dbReference type="ChEBI" id="CHEBI:30616"/>
        <dbReference type="ChEBI" id="CHEBI:83421"/>
        <dbReference type="ChEBI" id="CHEBI:456216"/>
        <dbReference type="EC" id="2.7.11.1"/>
    </reaction>
</comment>
<protein>
    <recommendedName>
        <fullName evidence="2">non-specific serine/threonine protein kinase</fullName>
        <ecNumber evidence="2">2.7.11.1</ecNumber>
    </recommendedName>
</protein>
<evidence type="ECO:0000256" key="2">
    <source>
        <dbReference type="ARBA" id="ARBA00012513"/>
    </source>
</evidence>
<dbReference type="Gene3D" id="1.10.510.10">
    <property type="entry name" value="Transferase(Phosphotransferase) domain 1"/>
    <property type="match status" value="1"/>
</dbReference>
<dbReference type="InterPro" id="IPR008271">
    <property type="entry name" value="Ser/Thr_kinase_AS"/>
</dbReference>
<keyword evidence="5" id="KW-0547">Nucleotide-binding</keyword>
<dbReference type="FunFam" id="3.30.200.20:FF:000458">
    <property type="entry name" value="Pim proto-oncogene, serine/threonine kinase,-related 196"/>
    <property type="match status" value="1"/>
</dbReference>
<dbReference type="PANTHER" id="PTHR22984:SF11">
    <property type="entry name" value="AURORA KINASE-RELATED"/>
    <property type="match status" value="1"/>
</dbReference>
<comment type="catalytic activity">
    <reaction evidence="8">
        <text>L-threonyl-[protein] + ATP = O-phospho-L-threonyl-[protein] + ADP + H(+)</text>
        <dbReference type="Rhea" id="RHEA:46608"/>
        <dbReference type="Rhea" id="RHEA-COMP:11060"/>
        <dbReference type="Rhea" id="RHEA-COMP:11605"/>
        <dbReference type="ChEBI" id="CHEBI:15378"/>
        <dbReference type="ChEBI" id="CHEBI:30013"/>
        <dbReference type="ChEBI" id="CHEBI:30616"/>
        <dbReference type="ChEBI" id="CHEBI:61977"/>
        <dbReference type="ChEBI" id="CHEBI:456216"/>
        <dbReference type="EC" id="2.7.11.1"/>
    </reaction>
</comment>
<proteinExistence type="inferred from homology"/>
<feature type="compositionally biased region" description="Basic residues" evidence="10">
    <location>
        <begin position="139"/>
        <end position="149"/>
    </location>
</feature>
<dbReference type="EC" id="2.7.11.1" evidence="2"/>
<dbReference type="PANTHER" id="PTHR22984">
    <property type="entry name" value="SERINE/THREONINE-PROTEIN KINASE PIM"/>
    <property type="match status" value="1"/>
</dbReference>
<feature type="region of interest" description="Disordered" evidence="10">
    <location>
        <begin position="265"/>
        <end position="293"/>
    </location>
</feature>
<dbReference type="GO" id="GO:0004674">
    <property type="term" value="F:protein serine/threonine kinase activity"/>
    <property type="evidence" value="ECO:0007669"/>
    <property type="project" value="UniProtKB-KW"/>
</dbReference>
<keyword evidence="7" id="KW-0067">ATP-binding</keyword>
<evidence type="ECO:0000256" key="4">
    <source>
        <dbReference type="ARBA" id="ARBA00022679"/>
    </source>
</evidence>
<feature type="region of interest" description="Disordered" evidence="10">
    <location>
        <begin position="32"/>
        <end position="66"/>
    </location>
</feature>
<feature type="region of interest" description="Disordered" evidence="10">
    <location>
        <begin position="81"/>
        <end position="122"/>
    </location>
</feature>
<feature type="region of interest" description="Disordered" evidence="10">
    <location>
        <begin position="211"/>
        <end position="253"/>
    </location>
</feature>
<dbReference type="GO" id="GO:0005524">
    <property type="term" value="F:ATP binding"/>
    <property type="evidence" value="ECO:0007669"/>
    <property type="project" value="UniProtKB-KW"/>
</dbReference>
<dbReference type="SMART" id="SM00220">
    <property type="entry name" value="S_TKc"/>
    <property type="match status" value="1"/>
</dbReference>
<dbReference type="InterPro" id="IPR000719">
    <property type="entry name" value="Prot_kinase_dom"/>
</dbReference>
<keyword evidence="3" id="KW-0723">Serine/threonine-protein kinase</keyword>
<evidence type="ECO:0000256" key="8">
    <source>
        <dbReference type="ARBA" id="ARBA00047899"/>
    </source>
</evidence>
<dbReference type="PROSITE" id="PS50011">
    <property type="entry name" value="PROTEIN_KINASE_DOM"/>
    <property type="match status" value="1"/>
</dbReference>
<dbReference type="InterPro" id="IPR011009">
    <property type="entry name" value="Kinase-like_dom_sf"/>
</dbReference>
<dbReference type="InterPro" id="IPR051138">
    <property type="entry name" value="PIM_Ser/Thr_kinase"/>
</dbReference>
<comment type="similarity">
    <text evidence="1">Belongs to the protein kinase superfamily. CAMK Ser/Thr protein kinase family. PIM subfamily.</text>
</comment>
<dbReference type="GO" id="GO:0043066">
    <property type="term" value="P:negative regulation of apoptotic process"/>
    <property type="evidence" value="ECO:0007669"/>
    <property type="project" value="TreeGrafter"/>
</dbReference>
<organism evidence="12 13">
    <name type="scientific">Cyprinus carpio</name>
    <name type="common">Common carp</name>
    <dbReference type="NCBI Taxonomy" id="7962"/>
    <lineage>
        <taxon>Eukaryota</taxon>
        <taxon>Metazoa</taxon>
        <taxon>Chordata</taxon>
        <taxon>Craniata</taxon>
        <taxon>Vertebrata</taxon>
        <taxon>Euteleostomi</taxon>
        <taxon>Actinopterygii</taxon>
        <taxon>Neopterygii</taxon>
        <taxon>Teleostei</taxon>
        <taxon>Ostariophysi</taxon>
        <taxon>Cypriniformes</taxon>
        <taxon>Cyprinidae</taxon>
        <taxon>Cyprininae</taxon>
        <taxon>Cyprinus</taxon>
    </lineage>
</organism>
<reference evidence="12" key="1">
    <citation type="submission" date="2025-08" db="UniProtKB">
        <authorList>
            <consortium name="Ensembl"/>
        </authorList>
    </citation>
    <scope>IDENTIFICATION</scope>
</reference>
<evidence type="ECO:0000256" key="1">
    <source>
        <dbReference type="ARBA" id="ARBA00005505"/>
    </source>
</evidence>
<evidence type="ECO:0000313" key="12">
    <source>
        <dbReference type="Ensembl" id="ENSCCRP00015034707.1"/>
    </source>
</evidence>
<feature type="domain" description="Protein kinase" evidence="11">
    <location>
        <begin position="319"/>
        <end position="574"/>
    </location>
</feature>
<name>A0A8C1UAQ0_CYPCA</name>
<dbReference type="GO" id="GO:0007346">
    <property type="term" value="P:regulation of mitotic cell cycle"/>
    <property type="evidence" value="ECO:0007669"/>
    <property type="project" value="TreeGrafter"/>
</dbReference>
<dbReference type="Proteomes" id="UP000694700">
    <property type="component" value="Unplaced"/>
</dbReference>
<accession>A0A8C1UAQ0</accession>
<dbReference type="GO" id="GO:0005737">
    <property type="term" value="C:cytoplasm"/>
    <property type="evidence" value="ECO:0007669"/>
    <property type="project" value="TreeGrafter"/>
</dbReference>
<feature type="compositionally biased region" description="Polar residues" evidence="10">
    <location>
        <begin position="85"/>
        <end position="104"/>
    </location>
</feature>
<evidence type="ECO:0000313" key="13">
    <source>
        <dbReference type="Proteomes" id="UP000694700"/>
    </source>
</evidence>
<sequence length="597" mass="66735">MESSPTEIPAKRKKNSLCAFFRNTWLAVKSTNQCRRQGSKVAPLQPVSDTDSADSQCAPPSLQPTARWHLADPQSDLSVLEATALQDQTDPLPGSSSVTPTNCDPNPADSEPAEENQKNRKKKKHICAFFKRTWQAVKHATKRSKKHRVAPLYPQPDTYSAEPQPDLSVLESTALQDPVDPHPDLSVLESTALQDPVDPQSDLSVLESTALQDPVDPQPDPTILNSGALQDLTDPPEDPQPGSSDPNRDPDASKMTAVVGESSFVPAGLQDPADPLPSDLEPAAPKFPGASKHRRIGDRTRFRAACFTDPTPVPFDEIYEVGRKIGEGGFGTVYKGISKFLREQVTIKIIPKRDGDRFIEIPGCSKPLFAEVALNLLLKRPPLSPYIVHMLEWFEEDDRFILILEYLHPCKDLLKFMLNNMQLLDESQTRSLMYQAVLGAKHCLDRGVFHRDIKLNNFLINTKTYQVKLIDFGCGDLVKSSGYLGDFTGGVRPPEYYVNFKYEAGPTTVWSLGFMIYSMVYKRQPFKSLRDMMHGSLRFKHKISTELQDLIIRCMTRDPTERATVEEILQHEWFQQGQVSGVAQDQVVTADAPNRPQ</sequence>
<evidence type="ECO:0000259" key="11">
    <source>
        <dbReference type="PROSITE" id="PS50011"/>
    </source>
</evidence>
<keyword evidence="4" id="KW-0808">Transferase</keyword>
<dbReference type="Gene3D" id="3.30.200.20">
    <property type="entry name" value="Phosphorylase Kinase, domain 1"/>
    <property type="match status" value="1"/>
</dbReference>
<evidence type="ECO:0000256" key="7">
    <source>
        <dbReference type="ARBA" id="ARBA00022840"/>
    </source>
</evidence>
<evidence type="ECO:0000256" key="10">
    <source>
        <dbReference type="SAM" id="MobiDB-lite"/>
    </source>
</evidence>
<evidence type="ECO:0000256" key="9">
    <source>
        <dbReference type="ARBA" id="ARBA00048679"/>
    </source>
</evidence>
<dbReference type="AlphaFoldDB" id="A0A8C1UAQ0"/>
<feature type="region of interest" description="Disordered" evidence="10">
    <location>
        <begin position="139"/>
        <end position="164"/>
    </location>
</feature>
<keyword evidence="6" id="KW-0418">Kinase</keyword>
<dbReference type="Ensembl" id="ENSCCRT00015035920.1">
    <property type="protein sequence ID" value="ENSCCRP00015034707.1"/>
    <property type="gene ID" value="ENSCCRG00015014472.1"/>
</dbReference>
<dbReference type="PROSITE" id="PS00108">
    <property type="entry name" value="PROTEIN_KINASE_ST"/>
    <property type="match status" value="1"/>
</dbReference>
<dbReference type="Pfam" id="PF00069">
    <property type="entry name" value="Pkinase"/>
    <property type="match status" value="1"/>
</dbReference>